<dbReference type="OrthoDB" id="10608126at2759"/>
<dbReference type="AlphaFoldDB" id="A0A8J2MAM4"/>
<proteinExistence type="predicted"/>
<organism evidence="2 3">
    <name type="scientific">Cercopithifilaria johnstoni</name>
    <dbReference type="NCBI Taxonomy" id="2874296"/>
    <lineage>
        <taxon>Eukaryota</taxon>
        <taxon>Metazoa</taxon>
        <taxon>Ecdysozoa</taxon>
        <taxon>Nematoda</taxon>
        <taxon>Chromadorea</taxon>
        <taxon>Rhabditida</taxon>
        <taxon>Spirurina</taxon>
        <taxon>Spiruromorpha</taxon>
        <taxon>Filarioidea</taxon>
        <taxon>Onchocercidae</taxon>
        <taxon>Cercopithifilaria</taxon>
    </lineage>
</organism>
<dbReference type="Proteomes" id="UP000746747">
    <property type="component" value="Unassembled WGS sequence"/>
</dbReference>
<reference evidence="2" key="1">
    <citation type="submission" date="2021-09" db="EMBL/GenBank/DDBJ databases">
        <authorList>
            <consortium name="Pathogen Informatics"/>
        </authorList>
    </citation>
    <scope>NUCLEOTIDE SEQUENCE</scope>
</reference>
<keyword evidence="3" id="KW-1185">Reference proteome</keyword>
<evidence type="ECO:0000256" key="1">
    <source>
        <dbReference type="SAM" id="MobiDB-lite"/>
    </source>
</evidence>
<comment type="caution">
    <text evidence="2">The sequence shown here is derived from an EMBL/GenBank/DDBJ whole genome shotgun (WGS) entry which is preliminary data.</text>
</comment>
<feature type="region of interest" description="Disordered" evidence="1">
    <location>
        <begin position="39"/>
        <end position="69"/>
    </location>
</feature>
<evidence type="ECO:0000313" key="3">
    <source>
        <dbReference type="Proteomes" id="UP000746747"/>
    </source>
</evidence>
<evidence type="ECO:0000313" key="2">
    <source>
        <dbReference type="EMBL" id="CAG9539099.1"/>
    </source>
</evidence>
<protein>
    <submittedName>
        <fullName evidence="2">Uncharacterized protein</fullName>
    </submittedName>
</protein>
<sequence>MEQNPIFTNDMSYFDVSKGTATSKKGSAELESLKQSVKAVTSGTTSARENATKQTLPSRKSSSSQQLNQ</sequence>
<name>A0A8J2MAM4_9BILA</name>
<dbReference type="EMBL" id="CAKAEH010001747">
    <property type="protein sequence ID" value="CAG9539099.1"/>
    <property type="molecule type" value="Genomic_DNA"/>
</dbReference>
<accession>A0A8J2MAM4</accession>
<gene>
    <name evidence="2" type="ORF">CJOHNSTONI_LOCUS8734</name>
</gene>